<comment type="caution">
    <text evidence="3">The sequence shown here is derived from an EMBL/GenBank/DDBJ whole genome shotgun (WGS) entry which is preliminary data.</text>
</comment>
<reference evidence="3" key="2">
    <citation type="submission" date="2018-10" db="EMBL/GenBank/DDBJ databases">
        <authorList>
            <person name="Peiro R."/>
            <person name="Begona"/>
            <person name="Cbmso G."/>
            <person name="Lopez M."/>
            <person name="Gonzalez S."/>
            <person name="Sacristan E."/>
            <person name="Castillo E."/>
        </authorList>
    </citation>
    <scope>NUCLEOTIDE SEQUENCE</scope>
    <source>
        <strain evidence="3">Rhod_genome</strain>
    </source>
</reference>
<organism evidence="3 4">
    <name type="scientific">Rhodoplanes serenus</name>
    <dbReference type="NCBI Taxonomy" id="200615"/>
    <lineage>
        <taxon>Bacteria</taxon>
        <taxon>Pseudomonadati</taxon>
        <taxon>Pseudomonadota</taxon>
        <taxon>Alphaproteobacteria</taxon>
        <taxon>Hyphomicrobiales</taxon>
        <taxon>Nitrobacteraceae</taxon>
        <taxon>Rhodoplanes</taxon>
    </lineage>
</organism>
<dbReference type="Proteomes" id="UP000289200">
    <property type="component" value="Unassembled WGS sequence"/>
</dbReference>
<evidence type="ECO:0000256" key="1">
    <source>
        <dbReference type="SAM" id="SignalP"/>
    </source>
</evidence>
<feature type="chain" id="PRO_5041078632" evidence="1">
    <location>
        <begin position="25"/>
        <end position="90"/>
    </location>
</feature>
<dbReference type="EMBL" id="UWOC01000110">
    <property type="protein sequence ID" value="VCU08132.1"/>
    <property type="molecule type" value="Genomic_DNA"/>
</dbReference>
<feature type="signal peptide" evidence="1">
    <location>
        <begin position="1"/>
        <end position="24"/>
    </location>
</feature>
<dbReference type="AlphaFoldDB" id="A0A3S4CFW2"/>
<accession>A0A3S4CFW2</accession>
<evidence type="ECO:0000313" key="3">
    <source>
        <dbReference type="EMBL" id="VCU08132.1"/>
    </source>
</evidence>
<keyword evidence="4" id="KW-1185">Reference proteome</keyword>
<evidence type="ECO:0000313" key="5">
    <source>
        <dbReference type="Proteomes" id="UP000438991"/>
    </source>
</evidence>
<protein>
    <submittedName>
        <fullName evidence="3">Uncharacterized protein</fullName>
    </submittedName>
</protein>
<proteinExistence type="predicted"/>
<sequence length="90" mass="9827">MRGLILAAAVAAGIGLAGVAPASAAPLNGTGLLSAAEIHDAVAQAQWHGARRSHWRWGSRGYWHGPNRSHWRWGSRPRCHWRGRSVWGRC</sequence>
<dbReference type="RefSeq" id="WP_129608242.1">
    <property type="nucleotide sequence ID" value="NZ_UWOC01000110.1"/>
</dbReference>
<reference evidence="2 5" key="3">
    <citation type="submission" date="2019-11" db="EMBL/GenBank/DDBJ databases">
        <title>Whole-genome sequence of Rhodoplanes serenus DSM 18633, type strain.</title>
        <authorList>
            <person name="Kyndt J.A."/>
            <person name="Meyer T.E."/>
        </authorList>
    </citation>
    <scope>NUCLEOTIDE SEQUENCE [LARGE SCALE GENOMIC DNA]</scope>
    <source>
        <strain evidence="2 5">DSM 18633</strain>
    </source>
</reference>
<evidence type="ECO:0000313" key="2">
    <source>
        <dbReference type="EMBL" id="MTW17500.1"/>
    </source>
</evidence>
<reference evidence="4" key="1">
    <citation type="submission" date="2018-10" db="EMBL/GenBank/DDBJ databases">
        <authorList>
            <person name="Peiro R."/>
            <person name="Begona"/>
            <person name="Cbmso G."/>
            <person name="Lopez M."/>
            <person name="Gonzalez S."/>
            <person name="Sacristan E."/>
            <person name="Castillo E."/>
        </authorList>
    </citation>
    <scope>NUCLEOTIDE SEQUENCE [LARGE SCALE GENOMIC DNA]</scope>
</reference>
<dbReference type="OrthoDB" id="7961207at2"/>
<name>A0A3S4CFW2_9BRAD</name>
<dbReference type="Proteomes" id="UP000438991">
    <property type="component" value="Unassembled WGS sequence"/>
</dbReference>
<dbReference type="EMBL" id="WNKV01000010">
    <property type="protein sequence ID" value="MTW17500.1"/>
    <property type="molecule type" value="Genomic_DNA"/>
</dbReference>
<keyword evidence="1" id="KW-0732">Signal</keyword>
<gene>
    <name evidence="2" type="ORF">GJ689_14945</name>
    <name evidence="3" type="ORF">RHODGE_RHODGE_01266</name>
</gene>
<evidence type="ECO:0000313" key="4">
    <source>
        <dbReference type="Proteomes" id="UP000289200"/>
    </source>
</evidence>